<evidence type="ECO:0000313" key="2">
    <source>
        <dbReference type="Proteomes" id="UP001200557"/>
    </source>
</evidence>
<organism evidence="1 2">
    <name type="scientific">Octadecabacter dasysiphoniae</name>
    <dbReference type="NCBI Taxonomy" id="2909341"/>
    <lineage>
        <taxon>Bacteria</taxon>
        <taxon>Pseudomonadati</taxon>
        <taxon>Pseudomonadota</taxon>
        <taxon>Alphaproteobacteria</taxon>
        <taxon>Rhodobacterales</taxon>
        <taxon>Roseobacteraceae</taxon>
        <taxon>Octadecabacter</taxon>
    </lineage>
</organism>
<sequence>MNIDTGCLPKNFKSWGLDQGFNDTIINKAINRGDKYDDVKSKIAALIDLPVEHLWPEIEWQ</sequence>
<dbReference type="Proteomes" id="UP001200557">
    <property type="component" value="Unassembled WGS sequence"/>
</dbReference>
<evidence type="ECO:0008006" key="3">
    <source>
        <dbReference type="Google" id="ProtNLM"/>
    </source>
</evidence>
<gene>
    <name evidence="1" type="ORF">L0664_18380</name>
</gene>
<protein>
    <recommendedName>
        <fullName evidence="3">Ner winged helix-turn-helix DNA-binding domain-containing protein</fullName>
    </recommendedName>
</protein>
<dbReference type="RefSeq" id="WP_235227365.1">
    <property type="nucleotide sequence ID" value="NZ_JAKGAQ010000010.1"/>
</dbReference>
<proteinExistence type="predicted"/>
<keyword evidence="2" id="KW-1185">Reference proteome</keyword>
<dbReference type="EMBL" id="JAKGAQ010000010">
    <property type="protein sequence ID" value="MCF2873036.1"/>
    <property type="molecule type" value="Genomic_DNA"/>
</dbReference>
<comment type="caution">
    <text evidence="1">The sequence shown here is derived from an EMBL/GenBank/DDBJ whole genome shotgun (WGS) entry which is preliminary data.</text>
</comment>
<accession>A0ABS9D0I6</accession>
<evidence type="ECO:0000313" key="1">
    <source>
        <dbReference type="EMBL" id="MCF2873036.1"/>
    </source>
</evidence>
<reference evidence="1 2" key="1">
    <citation type="submission" date="2022-01" db="EMBL/GenBank/DDBJ databases">
        <title>Octadecabacter sp. nov., isolated from a marine alga.</title>
        <authorList>
            <person name="Jin M.S."/>
            <person name="Kim H.M."/>
            <person name="Han D.M."/>
            <person name="Jung J.J."/>
            <person name="Jeon C.O."/>
        </authorList>
    </citation>
    <scope>NUCLEOTIDE SEQUENCE [LARGE SCALE GENOMIC DNA]</scope>
    <source>
        <strain evidence="1 2">G9-8</strain>
    </source>
</reference>
<name>A0ABS9D0I6_9RHOB</name>